<keyword evidence="3" id="KW-1185">Reference proteome</keyword>
<dbReference type="InterPro" id="IPR029472">
    <property type="entry name" value="Copia-like_N"/>
</dbReference>
<protein>
    <recommendedName>
        <fullName evidence="1">Retrotransposon Copia-like N-terminal domain-containing protein</fullName>
    </recommendedName>
</protein>
<organism evidence="2 3">
    <name type="scientific">Populus tomentosa</name>
    <name type="common">Chinese white poplar</name>
    <dbReference type="NCBI Taxonomy" id="118781"/>
    <lineage>
        <taxon>Eukaryota</taxon>
        <taxon>Viridiplantae</taxon>
        <taxon>Streptophyta</taxon>
        <taxon>Embryophyta</taxon>
        <taxon>Tracheophyta</taxon>
        <taxon>Spermatophyta</taxon>
        <taxon>Magnoliopsida</taxon>
        <taxon>eudicotyledons</taxon>
        <taxon>Gunneridae</taxon>
        <taxon>Pentapetalae</taxon>
        <taxon>rosids</taxon>
        <taxon>fabids</taxon>
        <taxon>Malpighiales</taxon>
        <taxon>Salicaceae</taxon>
        <taxon>Saliceae</taxon>
        <taxon>Populus</taxon>
    </lineage>
</organism>
<sequence>MPPQVQNHGLFLPILLSTDQSQGRQQLLSQNLQNCMASNGVQSSAGLQAALPPVGGATQTIPNTVVQDPNMQSIPGFSQNSVGNSMRQGNPSTMFANSQRQMPVYRLNSSVFGDIFFEIPRMSGEAFLTRFNGKNYASWEFQFRMFVKGKELWGHLDGSSPAPTESQELGIWTTKDAKIVSWILGSVEPHMINNLRSFGTGKEIWDYFRRIYSQNNSAQKFQVEMGIANYKQESPRVYCAVKIGGYFYGCRSHVLTVGTRIFIVENHSSALHKVIHESVEEESVWLGYSLVGSTKKGVKCELT</sequence>
<dbReference type="PANTHER" id="PTHR37610">
    <property type="entry name" value="CCHC-TYPE DOMAIN-CONTAINING PROTEIN"/>
    <property type="match status" value="1"/>
</dbReference>
<evidence type="ECO:0000313" key="2">
    <source>
        <dbReference type="EMBL" id="KAG6780341.1"/>
    </source>
</evidence>
<proteinExistence type="predicted"/>
<feature type="domain" description="Retrotransposon Copia-like N-terminal" evidence="1">
    <location>
        <begin position="129"/>
        <end position="163"/>
    </location>
</feature>
<dbReference type="PANTHER" id="PTHR37610:SF77">
    <property type="entry name" value="INTEGRASE CATALYTIC DOMAIN-CONTAINING PROTEIN"/>
    <property type="match status" value="1"/>
</dbReference>
<dbReference type="EMBL" id="JAAWWB010000006">
    <property type="protein sequence ID" value="KAG6780341.1"/>
    <property type="molecule type" value="Genomic_DNA"/>
</dbReference>
<dbReference type="OrthoDB" id="1706811at2759"/>
<reference evidence="2" key="1">
    <citation type="journal article" date="2020" name="bioRxiv">
        <title>Hybrid origin of Populus tomentosa Carr. identified through genome sequencing and phylogenomic analysis.</title>
        <authorList>
            <person name="An X."/>
            <person name="Gao K."/>
            <person name="Chen Z."/>
            <person name="Li J."/>
            <person name="Yang X."/>
            <person name="Yang X."/>
            <person name="Zhou J."/>
            <person name="Guo T."/>
            <person name="Zhao T."/>
            <person name="Huang S."/>
            <person name="Miao D."/>
            <person name="Khan W.U."/>
            <person name="Rao P."/>
            <person name="Ye M."/>
            <person name="Lei B."/>
            <person name="Liao W."/>
            <person name="Wang J."/>
            <person name="Ji L."/>
            <person name="Li Y."/>
            <person name="Guo B."/>
            <person name="Mustafa N.S."/>
            <person name="Li S."/>
            <person name="Yun Q."/>
            <person name="Keller S.R."/>
            <person name="Mao J."/>
            <person name="Zhang R."/>
            <person name="Strauss S.H."/>
        </authorList>
    </citation>
    <scope>NUCLEOTIDE SEQUENCE</scope>
    <source>
        <strain evidence="2">GM15</strain>
        <tissue evidence="2">Leaf</tissue>
    </source>
</reference>
<gene>
    <name evidence="2" type="ORF">POTOM_013195</name>
</gene>
<dbReference type="Pfam" id="PF14244">
    <property type="entry name" value="Retrotran_gag_3"/>
    <property type="match status" value="1"/>
</dbReference>
<dbReference type="AlphaFoldDB" id="A0A8X8A4D3"/>
<evidence type="ECO:0000259" key="1">
    <source>
        <dbReference type="Pfam" id="PF14244"/>
    </source>
</evidence>
<comment type="caution">
    <text evidence="2">The sequence shown here is derived from an EMBL/GenBank/DDBJ whole genome shotgun (WGS) entry which is preliminary data.</text>
</comment>
<evidence type="ECO:0000313" key="3">
    <source>
        <dbReference type="Proteomes" id="UP000886885"/>
    </source>
</evidence>
<accession>A0A8X8A4D3</accession>
<dbReference type="Proteomes" id="UP000886885">
    <property type="component" value="Chromosome 3D"/>
</dbReference>
<name>A0A8X8A4D3_POPTO</name>